<name>A0A9W6RXA8_9ACTN</name>
<organism evidence="7 8">
    <name type="scientific">Actinoallomurus iriomotensis</name>
    <dbReference type="NCBI Taxonomy" id="478107"/>
    <lineage>
        <taxon>Bacteria</taxon>
        <taxon>Bacillati</taxon>
        <taxon>Actinomycetota</taxon>
        <taxon>Actinomycetes</taxon>
        <taxon>Streptosporangiales</taxon>
        <taxon>Thermomonosporaceae</taxon>
        <taxon>Actinoallomurus</taxon>
    </lineage>
</organism>
<dbReference type="InterPro" id="IPR013249">
    <property type="entry name" value="RNA_pol_sigma70_r4_t2"/>
</dbReference>
<evidence type="ECO:0000256" key="3">
    <source>
        <dbReference type="ARBA" id="ARBA00023082"/>
    </source>
</evidence>
<dbReference type="GO" id="GO:0003677">
    <property type="term" value="F:DNA binding"/>
    <property type="evidence" value="ECO:0007669"/>
    <property type="project" value="InterPro"/>
</dbReference>
<feature type="domain" description="RNA polymerase sigma factor 70 region 4 type 2" evidence="6">
    <location>
        <begin position="72"/>
        <end position="98"/>
    </location>
</feature>
<feature type="region of interest" description="Disordered" evidence="5">
    <location>
        <begin position="88"/>
        <end position="107"/>
    </location>
</feature>
<dbReference type="GO" id="GO:0006352">
    <property type="term" value="P:DNA-templated transcription initiation"/>
    <property type="evidence" value="ECO:0007669"/>
    <property type="project" value="InterPro"/>
</dbReference>
<evidence type="ECO:0000256" key="5">
    <source>
        <dbReference type="SAM" id="MobiDB-lite"/>
    </source>
</evidence>
<keyword evidence="4" id="KW-0804">Transcription</keyword>
<accession>A0A9W6RXA8</accession>
<evidence type="ECO:0000313" key="8">
    <source>
        <dbReference type="Proteomes" id="UP001165135"/>
    </source>
</evidence>
<reference evidence="7" key="1">
    <citation type="submission" date="2023-03" db="EMBL/GenBank/DDBJ databases">
        <title>Actinoallomurus iriomotensis NBRC 103681.</title>
        <authorList>
            <person name="Ichikawa N."/>
            <person name="Sato H."/>
            <person name="Tonouchi N."/>
        </authorList>
    </citation>
    <scope>NUCLEOTIDE SEQUENCE</scope>
    <source>
        <strain evidence="7">NBRC 103681</strain>
    </source>
</reference>
<dbReference type="Proteomes" id="UP001165135">
    <property type="component" value="Unassembled WGS sequence"/>
</dbReference>
<evidence type="ECO:0000256" key="2">
    <source>
        <dbReference type="ARBA" id="ARBA00023015"/>
    </source>
</evidence>
<keyword evidence="2" id="KW-0805">Transcription regulation</keyword>
<evidence type="ECO:0000256" key="1">
    <source>
        <dbReference type="ARBA" id="ARBA00010641"/>
    </source>
</evidence>
<keyword evidence="3" id="KW-0731">Sigma factor</keyword>
<feature type="compositionally biased region" description="Basic and acidic residues" evidence="5">
    <location>
        <begin position="93"/>
        <end position="107"/>
    </location>
</feature>
<comment type="caution">
    <text evidence="7">The sequence shown here is derived from an EMBL/GenBank/DDBJ whole genome shotgun (WGS) entry which is preliminary data.</text>
</comment>
<dbReference type="Gene3D" id="1.10.10.10">
    <property type="entry name" value="Winged helix-like DNA-binding domain superfamily/Winged helix DNA-binding domain"/>
    <property type="match status" value="1"/>
</dbReference>
<proteinExistence type="inferred from homology"/>
<evidence type="ECO:0000313" key="7">
    <source>
        <dbReference type="EMBL" id="GLY81812.1"/>
    </source>
</evidence>
<dbReference type="EMBL" id="BSTJ01000023">
    <property type="protein sequence ID" value="GLY81812.1"/>
    <property type="molecule type" value="Genomic_DNA"/>
</dbReference>
<gene>
    <name evidence="7" type="ORF">Airi01_100790</name>
</gene>
<evidence type="ECO:0000256" key="4">
    <source>
        <dbReference type="ARBA" id="ARBA00023163"/>
    </source>
</evidence>
<protein>
    <recommendedName>
        <fullName evidence="6">RNA polymerase sigma factor 70 region 4 type 2 domain-containing protein</fullName>
    </recommendedName>
</protein>
<sequence>MVRRPGIIAPEIAERFGAPLSTVQRQWKVHPQWPAPIGKRGRWAEYDAAAVEEAVRRLFRRAPLAEQGDPEDELTVADIAAYTGLSESTVRSDISRGRLPRHDDERDGVKLWKRKTIDAAMTGRRRYQRNAADDQ</sequence>
<dbReference type="Pfam" id="PF08281">
    <property type="entry name" value="Sigma70_r4_2"/>
    <property type="match status" value="1"/>
</dbReference>
<dbReference type="AlphaFoldDB" id="A0A9W6RXA8"/>
<dbReference type="RefSeq" id="WP_285636749.1">
    <property type="nucleotide sequence ID" value="NZ_BSTJ01000023.1"/>
</dbReference>
<comment type="similarity">
    <text evidence="1">Belongs to the sigma-70 factor family. ECF subfamily.</text>
</comment>
<dbReference type="InterPro" id="IPR036388">
    <property type="entry name" value="WH-like_DNA-bd_sf"/>
</dbReference>
<dbReference type="GO" id="GO:0016987">
    <property type="term" value="F:sigma factor activity"/>
    <property type="evidence" value="ECO:0007669"/>
    <property type="project" value="UniProtKB-KW"/>
</dbReference>
<evidence type="ECO:0000259" key="6">
    <source>
        <dbReference type="Pfam" id="PF08281"/>
    </source>
</evidence>